<accession>A0ABW8SMT5</accession>
<protein>
    <submittedName>
        <fullName evidence="4">3-deoxy-7-phosphoheptulonate synthase</fullName>
        <ecNumber evidence="4">2.5.1.54</ecNumber>
    </submittedName>
</protein>
<dbReference type="InterPro" id="IPR052899">
    <property type="entry name" value="Class-I_DAHP_synthase"/>
</dbReference>
<dbReference type="EMBL" id="JBJHZX010000020">
    <property type="protein sequence ID" value="MFL0196666.1"/>
    <property type="molecule type" value="Genomic_DNA"/>
</dbReference>
<dbReference type="Gene3D" id="3.30.70.1140">
    <property type="entry name" value="Phospho-2-dehydro-3-deoxyheptonate aldolase, domain 1"/>
    <property type="match status" value="1"/>
</dbReference>
<evidence type="ECO:0000259" key="2">
    <source>
        <dbReference type="Pfam" id="PF00793"/>
    </source>
</evidence>
<proteinExistence type="predicted"/>
<dbReference type="GO" id="GO:0003849">
    <property type="term" value="F:3-deoxy-7-phosphoheptulonate synthase activity"/>
    <property type="evidence" value="ECO:0007669"/>
    <property type="project" value="UniProtKB-EC"/>
</dbReference>
<dbReference type="PANTHER" id="PTHR43018:SF1">
    <property type="entry name" value="PROTEIN AROA(G)"/>
    <property type="match status" value="1"/>
</dbReference>
<dbReference type="InterPro" id="IPR013785">
    <property type="entry name" value="Aldolase_TIM"/>
</dbReference>
<reference evidence="4 5" key="1">
    <citation type="submission" date="2024-11" db="EMBL/GenBank/DDBJ databases">
        <authorList>
            <person name="Heng Y.C."/>
            <person name="Lim A.C.H."/>
            <person name="Lee J.K.Y."/>
            <person name="Kittelmann S."/>
        </authorList>
    </citation>
    <scope>NUCLEOTIDE SEQUENCE [LARGE SCALE GENOMIC DNA]</scope>
    <source>
        <strain evidence="4 5">WILCCON 0269</strain>
    </source>
</reference>
<evidence type="ECO:0000313" key="4">
    <source>
        <dbReference type="EMBL" id="MFL0196666.1"/>
    </source>
</evidence>
<evidence type="ECO:0000256" key="1">
    <source>
        <dbReference type="ARBA" id="ARBA00022679"/>
    </source>
</evidence>
<sequence length="344" mass="38010">MIVIMSPKTPAEEVVILKQKIEAENNVSVNVIQGKEYCILGLIGDTTKVDASKIRANEFVENIEKVQQPYKLVNRLFHPENTIIQVKDASIGGKELAVIAGPCSVETEEQIVEIAKDVKKSGAKFLRGGAFKPRTSPYSFQGLGTRGLDLLKIARQETGLPIVTEIMSEDMIDKFVEDVDVIQVGARNMQNFELLKELGKTRKPILLKRGLSATIEELLMSAEYIMSEGNENVILCERGIRTFETYTRNTLDLSAIPVIKKLSHLPVIVDPSHAAGLWWMVEPLAKASVAVGADGLMIEVHNDPANAKCDGQQSIKPKVFQNLMEDINKITNVKTDISCDIVKL</sequence>
<dbReference type="PANTHER" id="PTHR43018">
    <property type="entry name" value="PHOSPHO-2-DEHYDRO-3-DEOXYHEPTONATE ALDOLASE"/>
    <property type="match status" value="1"/>
</dbReference>
<name>A0ABW8SMT5_9CLOT</name>
<dbReference type="RefSeq" id="WP_406792771.1">
    <property type="nucleotide sequence ID" value="NZ_JBJHZX010000020.1"/>
</dbReference>
<keyword evidence="1 4" id="KW-0808">Transferase</keyword>
<evidence type="ECO:0000259" key="3">
    <source>
        <dbReference type="Pfam" id="PF18152"/>
    </source>
</evidence>
<feature type="domain" description="DAHP synthase ferredoxin-like" evidence="3">
    <location>
        <begin position="1"/>
        <end position="68"/>
    </location>
</feature>
<comment type="caution">
    <text evidence="4">The sequence shown here is derived from an EMBL/GenBank/DDBJ whole genome shotgun (WGS) entry which is preliminary data.</text>
</comment>
<dbReference type="Pfam" id="PF00793">
    <property type="entry name" value="DAHP_synth_1"/>
    <property type="match status" value="1"/>
</dbReference>
<dbReference type="InterPro" id="IPR041071">
    <property type="entry name" value="DAHP_snth_FXD"/>
</dbReference>
<dbReference type="NCBIfam" id="NF009239">
    <property type="entry name" value="PRK12595.1"/>
    <property type="match status" value="1"/>
</dbReference>
<dbReference type="Pfam" id="PF18152">
    <property type="entry name" value="DAHP_snth_FXD"/>
    <property type="match status" value="1"/>
</dbReference>
<organism evidence="4 5">
    <name type="scientific">Candidatus Clostridium eludens</name>
    <dbReference type="NCBI Taxonomy" id="3381663"/>
    <lineage>
        <taxon>Bacteria</taxon>
        <taxon>Bacillati</taxon>
        <taxon>Bacillota</taxon>
        <taxon>Clostridia</taxon>
        <taxon>Eubacteriales</taxon>
        <taxon>Clostridiaceae</taxon>
        <taxon>Clostridium</taxon>
    </lineage>
</organism>
<evidence type="ECO:0000313" key="5">
    <source>
        <dbReference type="Proteomes" id="UP001623660"/>
    </source>
</evidence>
<dbReference type="InterPro" id="IPR006268">
    <property type="entry name" value="DAHP_syn_2"/>
</dbReference>
<dbReference type="SUPFAM" id="SSF51569">
    <property type="entry name" value="Aldolase"/>
    <property type="match status" value="1"/>
</dbReference>
<gene>
    <name evidence="4" type="primary">aroF</name>
    <name evidence="4" type="ORF">ACJDU8_14020</name>
</gene>
<dbReference type="Proteomes" id="UP001623660">
    <property type="component" value="Unassembled WGS sequence"/>
</dbReference>
<dbReference type="InterPro" id="IPR006218">
    <property type="entry name" value="DAHP1/KDSA"/>
</dbReference>
<dbReference type="EC" id="2.5.1.54" evidence="4"/>
<keyword evidence="5" id="KW-1185">Reference proteome</keyword>
<dbReference type="NCBIfam" id="NF006421">
    <property type="entry name" value="PRK08673.1"/>
    <property type="match status" value="1"/>
</dbReference>
<feature type="domain" description="DAHP synthetase I/KDSA" evidence="2">
    <location>
        <begin position="84"/>
        <end position="328"/>
    </location>
</feature>
<dbReference type="NCBIfam" id="TIGR01361">
    <property type="entry name" value="DAHP_synth_Bsub"/>
    <property type="match status" value="1"/>
</dbReference>
<dbReference type="Gene3D" id="3.20.20.70">
    <property type="entry name" value="Aldolase class I"/>
    <property type="match status" value="1"/>
</dbReference>